<dbReference type="GO" id="GO:0033691">
    <property type="term" value="F:sialic acid binding"/>
    <property type="evidence" value="ECO:0007669"/>
    <property type="project" value="TreeGrafter"/>
</dbReference>
<accession>A0AA35P9X3</accession>
<dbReference type="InterPro" id="IPR051036">
    <property type="entry name" value="SIGLEC"/>
</dbReference>
<dbReference type="GO" id="GO:0007155">
    <property type="term" value="P:cell adhesion"/>
    <property type="evidence" value="ECO:0007669"/>
    <property type="project" value="TreeGrafter"/>
</dbReference>
<dbReference type="AlphaFoldDB" id="A0AA35P9X3"/>
<evidence type="ECO:0000259" key="5">
    <source>
        <dbReference type="PROSITE" id="PS50835"/>
    </source>
</evidence>
<dbReference type="InterPro" id="IPR036179">
    <property type="entry name" value="Ig-like_dom_sf"/>
</dbReference>
<gene>
    <name evidence="6" type="ORF">PODLI_1B014746</name>
</gene>
<protein>
    <submittedName>
        <fullName evidence="6">Myelin-associated glycoprotein isoform X1</fullName>
    </submittedName>
</protein>
<dbReference type="Proteomes" id="UP001178461">
    <property type="component" value="Chromosome 8"/>
</dbReference>
<proteinExistence type="predicted"/>
<evidence type="ECO:0000313" key="7">
    <source>
        <dbReference type="Proteomes" id="UP001178461"/>
    </source>
</evidence>
<organism evidence="6 7">
    <name type="scientific">Podarcis lilfordi</name>
    <name type="common">Lilford's wall lizard</name>
    <dbReference type="NCBI Taxonomy" id="74358"/>
    <lineage>
        <taxon>Eukaryota</taxon>
        <taxon>Metazoa</taxon>
        <taxon>Chordata</taxon>
        <taxon>Craniata</taxon>
        <taxon>Vertebrata</taxon>
        <taxon>Euteleostomi</taxon>
        <taxon>Lepidosauria</taxon>
        <taxon>Squamata</taxon>
        <taxon>Bifurcata</taxon>
        <taxon>Unidentata</taxon>
        <taxon>Episquamata</taxon>
        <taxon>Laterata</taxon>
        <taxon>Lacertibaenia</taxon>
        <taxon>Lacertidae</taxon>
        <taxon>Podarcis</taxon>
    </lineage>
</organism>
<feature type="domain" description="Ig-like" evidence="5">
    <location>
        <begin position="182"/>
        <end position="288"/>
    </location>
</feature>
<name>A0AA35P9X3_9SAUR</name>
<dbReference type="EMBL" id="OX395133">
    <property type="protein sequence ID" value="CAI5781181.1"/>
    <property type="molecule type" value="Genomic_DNA"/>
</dbReference>
<keyword evidence="4" id="KW-0472">Membrane</keyword>
<evidence type="ECO:0000256" key="3">
    <source>
        <dbReference type="ARBA" id="ARBA00022989"/>
    </source>
</evidence>
<sequence length="425" mass="47313">MGITVACTGCRGRSWQVANSPSKTKLLASSLATVATVILTLLCKGMLTNNLDFRITVPDSITAQRGFCIHVPCSFTTPDWYKSSSEPLYGYWFRITDRQTNLEGTNIWVPGEFKASRDERQRFLKFHSTHMKLSGDPEKGDCSFTIINAGLDDWGQYHFRIDKGESYRYSFNPSSSQTHTNPQVVLTDLKKPKIIKPHEVIWEKPATFRCIAAEMCPGTKPQITWHTEPDIHPVYATSSWNTQQSNWSSTYGVDITFKPSLADDGIVLTCNIKYHFLKKAVHVATRLSFGYRPTASTILPNATCENEDQGRRCTCSFHCWPPPTLTWEVDGVTVTGNGSTSDMEVLHWAEGNAASSTLLWKGASIDHYDPFITCTATNPFGKQTVVILPGSNQTSEHHLPQTSPLSPVHANIYKSPRQADLGGLS</sequence>
<dbReference type="GO" id="GO:0005886">
    <property type="term" value="C:plasma membrane"/>
    <property type="evidence" value="ECO:0007669"/>
    <property type="project" value="TreeGrafter"/>
</dbReference>
<evidence type="ECO:0000256" key="1">
    <source>
        <dbReference type="ARBA" id="ARBA00004167"/>
    </source>
</evidence>
<dbReference type="PANTHER" id="PTHR12035:SF125">
    <property type="entry name" value="SIALIC ACID-BINDING IG-LIKE LECTIN 5"/>
    <property type="match status" value="1"/>
</dbReference>
<evidence type="ECO:0000313" key="6">
    <source>
        <dbReference type="EMBL" id="CAI5781181.1"/>
    </source>
</evidence>
<keyword evidence="7" id="KW-1185">Reference proteome</keyword>
<dbReference type="PANTHER" id="PTHR12035">
    <property type="entry name" value="SIALIC ACID BINDING IMMUNOGLOBULIN-LIKE LECTIN"/>
    <property type="match status" value="1"/>
</dbReference>
<keyword evidence="3" id="KW-1133">Transmembrane helix</keyword>
<reference evidence="6" key="1">
    <citation type="submission" date="2022-12" db="EMBL/GenBank/DDBJ databases">
        <authorList>
            <person name="Alioto T."/>
            <person name="Alioto T."/>
            <person name="Gomez Garrido J."/>
        </authorList>
    </citation>
    <scope>NUCLEOTIDE SEQUENCE</scope>
</reference>
<comment type="subcellular location">
    <subcellularLocation>
        <location evidence="1">Membrane</location>
        <topology evidence="1">Single-pass membrane protein</topology>
    </subcellularLocation>
</comment>
<dbReference type="InterPro" id="IPR013783">
    <property type="entry name" value="Ig-like_fold"/>
</dbReference>
<evidence type="ECO:0000256" key="4">
    <source>
        <dbReference type="ARBA" id="ARBA00023136"/>
    </source>
</evidence>
<dbReference type="InterPro" id="IPR007110">
    <property type="entry name" value="Ig-like_dom"/>
</dbReference>
<dbReference type="PROSITE" id="PS50835">
    <property type="entry name" value="IG_LIKE"/>
    <property type="match status" value="1"/>
</dbReference>
<evidence type="ECO:0000256" key="2">
    <source>
        <dbReference type="ARBA" id="ARBA00022692"/>
    </source>
</evidence>
<keyword evidence="2" id="KW-0812">Transmembrane</keyword>
<dbReference type="CDD" id="cd00096">
    <property type="entry name" value="Ig"/>
    <property type="match status" value="1"/>
</dbReference>
<dbReference type="Gene3D" id="2.60.40.10">
    <property type="entry name" value="Immunoglobulins"/>
    <property type="match status" value="3"/>
</dbReference>
<dbReference type="SUPFAM" id="SSF48726">
    <property type="entry name" value="Immunoglobulin"/>
    <property type="match status" value="3"/>
</dbReference>